<dbReference type="AlphaFoldDB" id="A0A936YZ25"/>
<organism evidence="1 2">
    <name type="scientific">Ramlibacter monticola</name>
    <dbReference type="NCBI Taxonomy" id="1926872"/>
    <lineage>
        <taxon>Bacteria</taxon>
        <taxon>Pseudomonadati</taxon>
        <taxon>Pseudomonadota</taxon>
        <taxon>Betaproteobacteria</taxon>
        <taxon>Burkholderiales</taxon>
        <taxon>Comamonadaceae</taxon>
        <taxon>Ramlibacter</taxon>
    </lineage>
</organism>
<keyword evidence="2" id="KW-1185">Reference proteome</keyword>
<reference evidence="1 2" key="1">
    <citation type="journal article" date="2017" name="Int. J. Syst. Evol. Microbiol.">
        <title>Ramlibacter monticola sp. nov., isolated from forest soil.</title>
        <authorList>
            <person name="Chaudhary D.K."/>
            <person name="Kim J."/>
        </authorList>
    </citation>
    <scope>NUCLEOTIDE SEQUENCE [LARGE SCALE GENOMIC DNA]</scope>
    <source>
        <strain evidence="1 2">KACC 19175</strain>
    </source>
</reference>
<dbReference type="EMBL" id="JAEQNE010000002">
    <property type="protein sequence ID" value="MBL0391199.1"/>
    <property type="molecule type" value="Genomic_DNA"/>
</dbReference>
<sequence>MYLLTAVVPGRRNGVLGMLPCRSRNGLCRADIRETGLRGLCGSNSLGHDIHARACHLHGGAAALGILHVHVRDAHLRDGSAGRKQPHEQHEGSYMAEVFAKRWHAEAQEVKSIIGVIPALQLMSVNGFGAAVSLAARLPLAITNG</sequence>
<evidence type="ECO:0000313" key="1">
    <source>
        <dbReference type="EMBL" id="MBL0391199.1"/>
    </source>
</evidence>
<comment type="caution">
    <text evidence="1">The sequence shown here is derived from an EMBL/GenBank/DDBJ whole genome shotgun (WGS) entry which is preliminary data.</text>
</comment>
<protein>
    <submittedName>
        <fullName evidence="1">Uncharacterized protein</fullName>
    </submittedName>
</protein>
<accession>A0A936YZ25</accession>
<name>A0A936YZ25_9BURK</name>
<gene>
    <name evidence="1" type="ORF">JJ685_08620</name>
</gene>
<proteinExistence type="predicted"/>
<dbReference type="Proteomes" id="UP000599109">
    <property type="component" value="Unassembled WGS sequence"/>
</dbReference>
<dbReference type="RefSeq" id="WP_201673848.1">
    <property type="nucleotide sequence ID" value="NZ_JAEQNE010000002.1"/>
</dbReference>
<evidence type="ECO:0000313" key="2">
    <source>
        <dbReference type="Proteomes" id="UP000599109"/>
    </source>
</evidence>